<feature type="region of interest" description="Disordered" evidence="1">
    <location>
        <begin position="1"/>
        <end position="41"/>
    </location>
</feature>
<organism evidence="2 3">
    <name type="scientific">Sporomusa acidovorans (strain ATCC 49682 / DSM 3132 / Mol)</name>
    <dbReference type="NCBI Taxonomy" id="1123286"/>
    <lineage>
        <taxon>Bacteria</taxon>
        <taxon>Bacillati</taxon>
        <taxon>Bacillota</taxon>
        <taxon>Negativicutes</taxon>
        <taxon>Selenomonadales</taxon>
        <taxon>Sporomusaceae</taxon>
        <taxon>Sporomusa</taxon>
    </lineage>
</organism>
<reference evidence="2" key="1">
    <citation type="submission" date="2024-05" db="EMBL/GenBank/DDBJ databases">
        <title>Isolation and characterization of Sporomusa carbonis sp. nov., a carboxydotrophic hydrogenogen in the genus of Sporomusa isolated from a charcoal burning pile.</title>
        <authorList>
            <person name="Boeer T."/>
            <person name="Rosenbaum F."/>
            <person name="Eysell L."/>
            <person name="Mueller V."/>
            <person name="Daniel R."/>
            <person name="Poehlein A."/>
        </authorList>
    </citation>
    <scope>NUCLEOTIDE SEQUENCE [LARGE SCALE GENOMIC DNA]</scope>
    <source>
        <strain evidence="2">DSM 3132</strain>
    </source>
</reference>
<evidence type="ECO:0000256" key="1">
    <source>
        <dbReference type="SAM" id="MobiDB-lite"/>
    </source>
</evidence>
<dbReference type="RefSeq" id="WP_281241535.1">
    <property type="nucleotide sequence ID" value="NZ_CP155571.1"/>
</dbReference>
<accession>A0ABZ3J0E2</accession>
<gene>
    <name evidence="2" type="ORF">SPACI_016890</name>
</gene>
<protein>
    <submittedName>
        <fullName evidence="2">Uncharacterized protein</fullName>
    </submittedName>
</protein>
<keyword evidence="3" id="KW-1185">Reference proteome</keyword>
<dbReference type="Proteomes" id="UP000216052">
    <property type="component" value="Chromosome"/>
</dbReference>
<name>A0ABZ3J0E2_SPOA4</name>
<feature type="compositionally biased region" description="Polar residues" evidence="1">
    <location>
        <begin position="1"/>
        <end position="10"/>
    </location>
</feature>
<proteinExistence type="predicted"/>
<dbReference type="EMBL" id="CP155571">
    <property type="protein sequence ID" value="XFO71655.1"/>
    <property type="molecule type" value="Genomic_DNA"/>
</dbReference>
<sequence length="41" mass="4414">MAKNNANDSIAQKRAKAQNQSLKNKEVTGDKHLSGPNHPAT</sequence>
<feature type="compositionally biased region" description="Basic and acidic residues" evidence="1">
    <location>
        <begin position="23"/>
        <end position="33"/>
    </location>
</feature>
<evidence type="ECO:0000313" key="3">
    <source>
        <dbReference type="Proteomes" id="UP000216052"/>
    </source>
</evidence>
<evidence type="ECO:0000313" key="2">
    <source>
        <dbReference type="EMBL" id="XFO71655.1"/>
    </source>
</evidence>